<evidence type="ECO:0000313" key="2">
    <source>
        <dbReference type="EMBL" id="KAK7407900.1"/>
    </source>
</evidence>
<organism evidence="2 3">
    <name type="scientific">Neonectria punicea</name>
    <dbReference type="NCBI Taxonomy" id="979145"/>
    <lineage>
        <taxon>Eukaryota</taxon>
        <taxon>Fungi</taxon>
        <taxon>Dikarya</taxon>
        <taxon>Ascomycota</taxon>
        <taxon>Pezizomycotina</taxon>
        <taxon>Sordariomycetes</taxon>
        <taxon>Hypocreomycetidae</taxon>
        <taxon>Hypocreales</taxon>
        <taxon>Nectriaceae</taxon>
        <taxon>Neonectria</taxon>
    </lineage>
</organism>
<keyword evidence="3" id="KW-1185">Reference proteome</keyword>
<dbReference type="Proteomes" id="UP001498476">
    <property type="component" value="Unassembled WGS sequence"/>
</dbReference>
<evidence type="ECO:0000313" key="3">
    <source>
        <dbReference type="Proteomes" id="UP001498476"/>
    </source>
</evidence>
<evidence type="ECO:0000256" key="1">
    <source>
        <dbReference type="SAM" id="MobiDB-lite"/>
    </source>
</evidence>
<evidence type="ECO:0008006" key="4">
    <source>
        <dbReference type="Google" id="ProtNLM"/>
    </source>
</evidence>
<sequence length="300" mass="33872">MSMPSVLQVFESGFKAAPGTTSIDSLIRSQLDHAVSKVAMNPKATAGVTSDLPKTVVTDIGDYLTHVARVLCSFTDLMVTGPHVEMAVTDAHEQSRRLNNVSDLSPIVKLDVEIQKLRKVRELAERFSREVQDMWQPAPLTLPPDASHNFYEIRRTPLLYPSEPLKVDDRVQNSRMMLPNPQMSPSSPPSPDDNMSMTDDSEDEEDELFDRIDMDALKQRGKGSYYCPLGHRCDKGGVNREGDLVLFDRNSSFAQHCNKHRKPWRCDIPGCPNPPKKRKFARRDGLDRHKATVKHRIIIL</sequence>
<accession>A0ABR1GR02</accession>
<reference evidence="2 3" key="1">
    <citation type="journal article" date="2025" name="Microbiol. Resour. Announc.">
        <title>Draft genome sequences for Neonectria magnoliae and Neonectria punicea, canker pathogens of Liriodendron tulipifera and Acer saccharum in West Virginia.</title>
        <authorList>
            <person name="Petronek H.M."/>
            <person name="Kasson M.T."/>
            <person name="Metheny A.M."/>
            <person name="Stauder C.M."/>
            <person name="Lovett B."/>
            <person name="Lynch S.C."/>
            <person name="Garnas J.R."/>
            <person name="Kasson L.R."/>
            <person name="Stajich J.E."/>
        </authorList>
    </citation>
    <scope>NUCLEOTIDE SEQUENCE [LARGE SCALE GENOMIC DNA]</scope>
    <source>
        <strain evidence="2 3">NRRL 64653</strain>
    </source>
</reference>
<comment type="caution">
    <text evidence="2">The sequence shown here is derived from an EMBL/GenBank/DDBJ whole genome shotgun (WGS) entry which is preliminary data.</text>
</comment>
<name>A0ABR1GR02_9HYPO</name>
<protein>
    <recommendedName>
        <fullName evidence="4">C2H2-type domain-containing protein</fullName>
    </recommendedName>
</protein>
<feature type="region of interest" description="Disordered" evidence="1">
    <location>
        <begin position="176"/>
        <end position="205"/>
    </location>
</feature>
<feature type="compositionally biased region" description="Low complexity" evidence="1">
    <location>
        <begin position="176"/>
        <end position="185"/>
    </location>
</feature>
<dbReference type="EMBL" id="JAZAVJ010000207">
    <property type="protein sequence ID" value="KAK7407900.1"/>
    <property type="molecule type" value="Genomic_DNA"/>
</dbReference>
<proteinExistence type="predicted"/>
<gene>
    <name evidence="2" type="ORF">QQX98_009959</name>
</gene>